<feature type="transmembrane region" description="Helical" evidence="1">
    <location>
        <begin position="98"/>
        <end position="122"/>
    </location>
</feature>
<dbReference type="AlphaFoldDB" id="A0A1J5TDF7"/>
<comment type="caution">
    <text evidence="2">The sequence shown here is derived from an EMBL/GenBank/DDBJ whole genome shotgun (WGS) entry which is preliminary data.</text>
</comment>
<gene>
    <name evidence="2" type="ORF">GALL_48380</name>
</gene>
<feature type="transmembrane region" description="Helical" evidence="1">
    <location>
        <begin position="49"/>
        <end position="67"/>
    </location>
</feature>
<keyword evidence="1" id="KW-1133">Transmembrane helix</keyword>
<evidence type="ECO:0000313" key="2">
    <source>
        <dbReference type="EMBL" id="OIR14365.1"/>
    </source>
</evidence>
<keyword evidence="1" id="KW-0472">Membrane</keyword>
<accession>A0A1J5TDF7</accession>
<keyword evidence="1" id="KW-0812">Transmembrane</keyword>
<dbReference type="EMBL" id="MLJW01000012">
    <property type="protein sequence ID" value="OIR14365.1"/>
    <property type="molecule type" value="Genomic_DNA"/>
</dbReference>
<protein>
    <submittedName>
        <fullName evidence="2">Uncharacterized protein</fullName>
    </submittedName>
</protein>
<evidence type="ECO:0000256" key="1">
    <source>
        <dbReference type="SAM" id="Phobius"/>
    </source>
</evidence>
<feature type="transmembrane region" description="Helical" evidence="1">
    <location>
        <begin position="74"/>
        <end position="92"/>
    </location>
</feature>
<name>A0A1J5TDF7_9ZZZZ</name>
<proteinExistence type="predicted"/>
<reference evidence="2" key="1">
    <citation type="submission" date="2016-10" db="EMBL/GenBank/DDBJ databases">
        <title>Sequence of Gallionella enrichment culture.</title>
        <authorList>
            <person name="Poehlein A."/>
            <person name="Muehling M."/>
            <person name="Daniel R."/>
        </authorList>
    </citation>
    <scope>NUCLEOTIDE SEQUENCE</scope>
</reference>
<organism evidence="2">
    <name type="scientific">mine drainage metagenome</name>
    <dbReference type="NCBI Taxonomy" id="410659"/>
    <lineage>
        <taxon>unclassified sequences</taxon>
        <taxon>metagenomes</taxon>
        <taxon>ecological metagenomes</taxon>
    </lineage>
</organism>
<sequence>MNIKKTILPIVLATIWISISEFVRNEVIAKSYWTGHYTKLGLVFPSEPVNGAVWGLWSLLFAIAIFILSKKFSLLHTTLLSWFVAFVLMWVVTWNMGVLPLGILLIAVPLSLLEAFLASFIIKKLSDNSVSDKK</sequence>